<dbReference type="EMBL" id="BAABLV010000044">
    <property type="protein sequence ID" value="GAA4908045.1"/>
    <property type="molecule type" value="Genomic_DNA"/>
</dbReference>
<proteinExistence type="predicted"/>
<protein>
    <submittedName>
        <fullName evidence="1">Uncharacterized protein</fullName>
    </submittedName>
</protein>
<comment type="caution">
    <text evidence="1">The sequence shown here is derived from an EMBL/GenBank/DDBJ whole genome shotgun (WGS) entry which is preliminary data.</text>
</comment>
<dbReference type="Proteomes" id="UP001501521">
    <property type="component" value="Unassembled WGS sequence"/>
</dbReference>
<sequence>MLPSAIRMLDVVEDRSQYLGRAAICHHVLRLHPTDPEVPDALVERARAGVQTWLDLREEFSLDALDRQGGYAWAVVAPNQLTLGLSAKAFPTEAAARADAAALLARAEELQTVRVADEVTHHNAVWLTLDDEVVLVSARLWRRPDASTENALWRALRRQGVDTV</sequence>
<organism evidence="1 2">
    <name type="scientific">Tessaracoccus lubricantis</name>
    <dbReference type="NCBI Taxonomy" id="545543"/>
    <lineage>
        <taxon>Bacteria</taxon>
        <taxon>Bacillati</taxon>
        <taxon>Actinomycetota</taxon>
        <taxon>Actinomycetes</taxon>
        <taxon>Propionibacteriales</taxon>
        <taxon>Propionibacteriaceae</taxon>
        <taxon>Tessaracoccus</taxon>
    </lineage>
</organism>
<reference evidence="2" key="1">
    <citation type="journal article" date="2019" name="Int. J. Syst. Evol. Microbiol.">
        <title>The Global Catalogue of Microorganisms (GCM) 10K type strain sequencing project: providing services to taxonomists for standard genome sequencing and annotation.</title>
        <authorList>
            <consortium name="The Broad Institute Genomics Platform"/>
            <consortium name="The Broad Institute Genome Sequencing Center for Infectious Disease"/>
            <person name="Wu L."/>
            <person name="Ma J."/>
        </authorList>
    </citation>
    <scope>NUCLEOTIDE SEQUENCE [LARGE SCALE GENOMIC DNA]</scope>
    <source>
        <strain evidence="2">JCM 19125</strain>
    </source>
</reference>
<keyword evidence="2" id="KW-1185">Reference proteome</keyword>
<name>A0ABP9FMI3_9ACTN</name>
<accession>A0ABP9FMI3</accession>
<evidence type="ECO:0000313" key="2">
    <source>
        <dbReference type="Proteomes" id="UP001501521"/>
    </source>
</evidence>
<gene>
    <name evidence="1" type="ORF">GCM10025789_29470</name>
</gene>
<evidence type="ECO:0000313" key="1">
    <source>
        <dbReference type="EMBL" id="GAA4908045.1"/>
    </source>
</evidence>